<organism evidence="2 3">
    <name type="scientific">Nocardioides baculatus</name>
    <dbReference type="NCBI Taxonomy" id="2801337"/>
    <lineage>
        <taxon>Bacteria</taxon>
        <taxon>Bacillati</taxon>
        <taxon>Actinomycetota</taxon>
        <taxon>Actinomycetes</taxon>
        <taxon>Propionibacteriales</taxon>
        <taxon>Nocardioidaceae</taxon>
        <taxon>Nocardioides</taxon>
    </lineage>
</organism>
<name>A0ABS1L5N4_9ACTN</name>
<dbReference type="InterPro" id="IPR012312">
    <property type="entry name" value="Hemerythrin-like"/>
</dbReference>
<dbReference type="RefSeq" id="WP_201934142.1">
    <property type="nucleotide sequence ID" value="NZ_JAERSG010000001.1"/>
</dbReference>
<keyword evidence="3" id="KW-1185">Reference proteome</keyword>
<evidence type="ECO:0000259" key="1">
    <source>
        <dbReference type="Pfam" id="PF01814"/>
    </source>
</evidence>
<dbReference type="CDD" id="cd12108">
    <property type="entry name" value="Hr-like"/>
    <property type="match status" value="1"/>
</dbReference>
<protein>
    <submittedName>
        <fullName evidence="2">Hemerythrin domain-containing protein</fullName>
    </submittedName>
</protein>
<dbReference type="Proteomes" id="UP000636918">
    <property type="component" value="Unassembled WGS sequence"/>
</dbReference>
<proteinExistence type="predicted"/>
<evidence type="ECO:0000313" key="2">
    <source>
        <dbReference type="EMBL" id="MBL0746986.1"/>
    </source>
</evidence>
<comment type="caution">
    <text evidence="2">The sequence shown here is derived from an EMBL/GenBank/DDBJ whole genome shotgun (WGS) entry which is preliminary data.</text>
</comment>
<gene>
    <name evidence="2" type="ORF">JI751_05125</name>
</gene>
<dbReference type="EMBL" id="JAERSG010000001">
    <property type="protein sequence ID" value="MBL0746986.1"/>
    <property type="molecule type" value="Genomic_DNA"/>
</dbReference>
<sequence>MNQTALPPLLLPGQAAAPPGPCDMTGMYVMHHAFRRDLGRFASAVRLTPLDQHGTWRALEQRWARFAHELHEHHTKEDVGIWPLLLERVGGDDRAVLEAMEAEHALVDPLLERAESLLGRLATSPRSVFTEDERDGLTTTVEELRDALHEHLSHEEADAIRIIQTEITADEWAHLEATVLRGKPSPGQMLFMLPWATDELPAEAVARLLDGAPPPIRWLLALGRRSYTRLDRRAFAYA</sequence>
<reference evidence="2 3" key="1">
    <citation type="submission" date="2021-01" db="EMBL/GenBank/DDBJ databases">
        <title>Genome seq and assembly of Nocardiodes sp. G10.</title>
        <authorList>
            <person name="Chhetri G."/>
        </authorList>
    </citation>
    <scope>NUCLEOTIDE SEQUENCE [LARGE SCALE GENOMIC DNA]</scope>
    <source>
        <strain evidence="2 3">G10</strain>
    </source>
</reference>
<feature type="domain" description="Hemerythrin-like" evidence="1">
    <location>
        <begin position="29"/>
        <end position="158"/>
    </location>
</feature>
<dbReference type="Pfam" id="PF01814">
    <property type="entry name" value="Hemerythrin"/>
    <property type="match status" value="1"/>
</dbReference>
<dbReference type="Gene3D" id="1.20.120.520">
    <property type="entry name" value="nmb1532 protein domain like"/>
    <property type="match status" value="1"/>
</dbReference>
<accession>A0ABS1L5N4</accession>
<evidence type="ECO:0000313" key="3">
    <source>
        <dbReference type="Proteomes" id="UP000636918"/>
    </source>
</evidence>